<keyword evidence="2 7" id="KW-0699">rRNA-binding</keyword>
<dbReference type="NCBIfam" id="TIGR03625">
    <property type="entry name" value="L3_bact"/>
    <property type="match status" value="1"/>
</dbReference>
<evidence type="ECO:0000256" key="4">
    <source>
        <dbReference type="ARBA" id="ARBA00022980"/>
    </source>
</evidence>
<keyword evidence="3 7" id="KW-0694">RNA-binding</keyword>
<comment type="similarity">
    <text evidence="1 7 8">Belongs to the universal ribosomal protein uL3 family.</text>
</comment>
<comment type="subunit">
    <text evidence="7 9">Part of the 50S ribosomal subunit. Forms a cluster with proteins L14 and L19.</text>
</comment>
<dbReference type="GO" id="GO:0019843">
    <property type="term" value="F:rRNA binding"/>
    <property type="evidence" value="ECO:0007669"/>
    <property type="project" value="UniProtKB-UniRule"/>
</dbReference>
<evidence type="ECO:0000256" key="3">
    <source>
        <dbReference type="ARBA" id="ARBA00022884"/>
    </source>
</evidence>
<dbReference type="AlphaFoldDB" id="A0A7V5HYY6"/>
<evidence type="ECO:0000256" key="2">
    <source>
        <dbReference type="ARBA" id="ARBA00022730"/>
    </source>
</evidence>
<dbReference type="FunFam" id="2.40.30.10:FF:000004">
    <property type="entry name" value="50S ribosomal protein L3"/>
    <property type="match status" value="1"/>
</dbReference>
<dbReference type="Gene3D" id="3.30.160.810">
    <property type="match status" value="1"/>
</dbReference>
<reference evidence="11" key="1">
    <citation type="journal article" date="2020" name="mSystems">
        <title>Genome- and Community-Level Interaction Insights into Carbon Utilization and Element Cycling Functions of Hydrothermarchaeota in Hydrothermal Sediment.</title>
        <authorList>
            <person name="Zhou Z."/>
            <person name="Liu Y."/>
            <person name="Xu W."/>
            <person name="Pan J."/>
            <person name="Luo Z.H."/>
            <person name="Li M."/>
        </authorList>
    </citation>
    <scope>NUCLEOTIDE SEQUENCE [LARGE SCALE GENOMIC DNA]</scope>
    <source>
        <strain evidence="11">HyVt-92</strain>
    </source>
</reference>
<dbReference type="InterPro" id="IPR019927">
    <property type="entry name" value="Ribosomal_uL3_bac/org-type"/>
</dbReference>
<organism evidence="11">
    <name type="scientific">Aerophobetes bacterium</name>
    <dbReference type="NCBI Taxonomy" id="2030807"/>
    <lineage>
        <taxon>Bacteria</taxon>
        <taxon>Candidatus Aerophobota</taxon>
    </lineage>
</organism>
<evidence type="ECO:0000256" key="9">
    <source>
        <dbReference type="RuleBase" id="RU003906"/>
    </source>
</evidence>
<comment type="function">
    <text evidence="7 9">One of the primary rRNA binding proteins, it binds directly near the 3'-end of the 23S rRNA, where it nucleates assembly of the 50S subunit.</text>
</comment>
<dbReference type="Pfam" id="PF00297">
    <property type="entry name" value="Ribosomal_L3"/>
    <property type="match status" value="1"/>
</dbReference>
<dbReference type="InterPro" id="IPR019926">
    <property type="entry name" value="Ribosomal_uL3_CS"/>
</dbReference>
<dbReference type="Proteomes" id="UP000886070">
    <property type="component" value="Unassembled WGS sequence"/>
</dbReference>
<dbReference type="PROSITE" id="PS00474">
    <property type="entry name" value="RIBOSOMAL_L3"/>
    <property type="match status" value="1"/>
</dbReference>
<dbReference type="GO" id="GO:0006412">
    <property type="term" value="P:translation"/>
    <property type="evidence" value="ECO:0007669"/>
    <property type="project" value="UniProtKB-UniRule"/>
</dbReference>
<dbReference type="SUPFAM" id="SSF50447">
    <property type="entry name" value="Translation proteins"/>
    <property type="match status" value="1"/>
</dbReference>
<dbReference type="GO" id="GO:0022625">
    <property type="term" value="C:cytosolic large ribosomal subunit"/>
    <property type="evidence" value="ECO:0007669"/>
    <property type="project" value="TreeGrafter"/>
</dbReference>
<dbReference type="Gene3D" id="2.40.30.10">
    <property type="entry name" value="Translation factors"/>
    <property type="match status" value="1"/>
</dbReference>
<evidence type="ECO:0000256" key="6">
    <source>
        <dbReference type="ARBA" id="ARBA00035243"/>
    </source>
</evidence>
<accession>A0A7V5HYY6</accession>
<evidence type="ECO:0000256" key="10">
    <source>
        <dbReference type="SAM" id="MobiDB-lite"/>
    </source>
</evidence>
<protein>
    <recommendedName>
        <fullName evidence="6 7">Large ribosomal subunit protein uL3</fullName>
    </recommendedName>
</protein>
<dbReference type="HAMAP" id="MF_01325_B">
    <property type="entry name" value="Ribosomal_uL3_B"/>
    <property type="match status" value="1"/>
</dbReference>
<evidence type="ECO:0000256" key="7">
    <source>
        <dbReference type="HAMAP-Rule" id="MF_01325"/>
    </source>
</evidence>
<gene>
    <name evidence="7" type="primary">rplC</name>
    <name evidence="11" type="ORF">ENL39_03310</name>
</gene>
<proteinExistence type="inferred from homology"/>
<dbReference type="PANTHER" id="PTHR11229:SF16">
    <property type="entry name" value="LARGE RIBOSOMAL SUBUNIT PROTEIN UL3C"/>
    <property type="match status" value="1"/>
</dbReference>
<dbReference type="EMBL" id="DRTT01000098">
    <property type="protein sequence ID" value="HHF98499.1"/>
    <property type="molecule type" value="Genomic_DNA"/>
</dbReference>
<dbReference type="FunFam" id="3.30.160.810:FF:000001">
    <property type="entry name" value="50S ribosomal protein L3"/>
    <property type="match status" value="1"/>
</dbReference>
<dbReference type="InterPro" id="IPR009000">
    <property type="entry name" value="Transl_B-barrel_sf"/>
</dbReference>
<dbReference type="GO" id="GO:0003735">
    <property type="term" value="F:structural constituent of ribosome"/>
    <property type="evidence" value="ECO:0007669"/>
    <property type="project" value="UniProtKB-UniRule"/>
</dbReference>
<sequence length="210" mass="22967">MKAILGKKLGMTQIIDEEKVTPVTVLKAGPCVVVQKKEKAKDGYAALQFGFEEVDEKKVNKPLLGHFKKHGVKPMRFLREIRVEDEKELSSYKVGDRISVDIFEKGDLVDVTGVSKGKGFAGVMKRHGFAGGPDSHGSGQWHRRPGSIGASSYPGRVFKGKKMPGRMGGEKVTVKNLEVVGIDKEKNLLLIKGACPGKNGDLVIVKERKK</sequence>
<comment type="caution">
    <text evidence="11">The sequence shown here is derived from an EMBL/GenBank/DDBJ whole genome shotgun (WGS) entry which is preliminary data.</text>
</comment>
<keyword evidence="4 7" id="KW-0689">Ribosomal protein</keyword>
<keyword evidence="5 7" id="KW-0687">Ribonucleoprotein</keyword>
<evidence type="ECO:0000256" key="5">
    <source>
        <dbReference type="ARBA" id="ARBA00023274"/>
    </source>
</evidence>
<evidence type="ECO:0000313" key="11">
    <source>
        <dbReference type="EMBL" id="HHF98499.1"/>
    </source>
</evidence>
<dbReference type="PANTHER" id="PTHR11229">
    <property type="entry name" value="50S RIBOSOMAL PROTEIN L3"/>
    <property type="match status" value="1"/>
</dbReference>
<evidence type="ECO:0000256" key="8">
    <source>
        <dbReference type="RuleBase" id="RU003905"/>
    </source>
</evidence>
<feature type="region of interest" description="Disordered" evidence="10">
    <location>
        <begin position="131"/>
        <end position="154"/>
    </location>
</feature>
<evidence type="ECO:0000256" key="1">
    <source>
        <dbReference type="ARBA" id="ARBA00006540"/>
    </source>
</evidence>
<name>A0A7V5HYY6_UNCAE</name>
<dbReference type="InterPro" id="IPR000597">
    <property type="entry name" value="Ribosomal_uL3"/>
</dbReference>